<dbReference type="GO" id="GO:0016746">
    <property type="term" value="F:acyltransferase activity"/>
    <property type="evidence" value="ECO:0007669"/>
    <property type="project" value="InterPro"/>
</dbReference>
<dbReference type="InterPro" id="IPR014030">
    <property type="entry name" value="Ketoacyl_synth_N"/>
</dbReference>
<evidence type="ECO:0000313" key="3">
    <source>
        <dbReference type="Proteomes" id="UP000019678"/>
    </source>
</evidence>
<dbReference type="Pfam" id="PF00109">
    <property type="entry name" value="ketoacyl-synt"/>
    <property type="match status" value="1"/>
</dbReference>
<evidence type="ECO:0000259" key="1">
    <source>
        <dbReference type="Pfam" id="PF00109"/>
    </source>
</evidence>
<proteinExistence type="predicted"/>
<accession>A0A017STB3</accession>
<dbReference type="EMBL" id="ASRX01000121">
    <property type="protein sequence ID" value="EYF00238.1"/>
    <property type="molecule type" value="Genomic_DNA"/>
</dbReference>
<keyword evidence="3" id="KW-1185">Reference proteome</keyword>
<protein>
    <submittedName>
        <fullName evidence="2">3-oxoacyl-(Acyl-carrier-protein) synthase</fullName>
    </submittedName>
</protein>
<dbReference type="RefSeq" id="WP_231512016.1">
    <property type="nucleotide sequence ID" value="NZ_ASRX01000121.1"/>
</dbReference>
<dbReference type="Gene3D" id="3.40.47.10">
    <property type="match status" value="1"/>
</dbReference>
<dbReference type="InterPro" id="IPR016039">
    <property type="entry name" value="Thiolase-like"/>
</dbReference>
<dbReference type="AlphaFoldDB" id="A0A017STB3"/>
<organism evidence="2 3">
    <name type="scientific">Chondromyces apiculatus DSM 436</name>
    <dbReference type="NCBI Taxonomy" id="1192034"/>
    <lineage>
        <taxon>Bacteria</taxon>
        <taxon>Pseudomonadati</taxon>
        <taxon>Myxococcota</taxon>
        <taxon>Polyangia</taxon>
        <taxon>Polyangiales</taxon>
        <taxon>Polyangiaceae</taxon>
        <taxon>Chondromyces</taxon>
    </lineage>
</organism>
<reference evidence="2 3" key="1">
    <citation type="submission" date="2013-05" db="EMBL/GenBank/DDBJ databases">
        <title>Genome assembly of Chondromyces apiculatus DSM 436.</title>
        <authorList>
            <person name="Sharma G."/>
            <person name="Khatri I."/>
            <person name="Kaur C."/>
            <person name="Mayilraj S."/>
            <person name="Subramanian S."/>
        </authorList>
    </citation>
    <scope>NUCLEOTIDE SEQUENCE [LARGE SCALE GENOMIC DNA]</scope>
    <source>
        <strain evidence="2 3">DSM 436</strain>
    </source>
</reference>
<evidence type="ECO:0000313" key="2">
    <source>
        <dbReference type="EMBL" id="EYF00238.1"/>
    </source>
</evidence>
<dbReference type="STRING" id="1192034.CAP_1052"/>
<sequence>MKTLASVVAVGAVTPVGLSAPETAFSHRAAAAAMREAPLVDGEGEPITMCFLPNLDLRTTGADRAFLLGRRALEEALRALGPAAARLRAGFALCLDDVFAERGAEGLPAGQTFARDLGRSVSGMLPDIASVEVTARGSASAAFMVPRLCDALASGAIEVAVLGGVHTDYDPGRIAALVAADRLFRPDNLDALIPGEAAAFVVLMRPDTVRRHQLRTRAEIHAAATAHEKARPDNDESAFQAAGLTAALRTVLTPLGPEGLRSGWMLTDLTFEVFRHFELQAATVRTQRFYCEPQAVESPAQRLGHLGAASMPLHLVLAAEGFCRGFAPHPIAVSIAGSDTGERGALLISAPGPEAAS</sequence>
<gene>
    <name evidence="2" type="ORF">CAP_1052</name>
</gene>
<dbReference type="eggNOG" id="COG0304">
    <property type="taxonomic scope" value="Bacteria"/>
</dbReference>
<dbReference type="Proteomes" id="UP000019678">
    <property type="component" value="Unassembled WGS sequence"/>
</dbReference>
<name>A0A017STB3_9BACT</name>
<dbReference type="SUPFAM" id="SSF53901">
    <property type="entry name" value="Thiolase-like"/>
    <property type="match status" value="1"/>
</dbReference>
<feature type="domain" description="Beta-ketoacyl synthase-like N-terminal" evidence="1">
    <location>
        <begin position="132"/>
        <end position="205"/>
    </location>
</feature>
<comment type="caution">
    <text evidence="2">The sequence shown here is derived from an EMBL/GenBank/DDBJ whole genome shotgun (WGS) entry which is preliminary data.</text>
</comment>